<protein>
    <recommendedName>
        <fullName evidence="3">Zinc ABC transporter ATP-binding protein</fullName>
    </recommendedName>
</protein>
<evidence type="ECO:0000313" key="2">
    <source>
        <dbReference type="Proteomes" id="UP000004473"/>
    </source>
</evidence>
<dbReference type="RefSeq" id="WP_003764448.1">
    <property type="nucleotide sequence ID" value="NZ_AJMT01000053.1"/>
</dbReference>
<evidence type="ECO:0000313" key="1">
    <source>
        <dbReference type="EMBL" id="EIG29665.1"/>
    </source>
</evidence>
<name>I2NV04_NEISI</name>
<dbReference type="AlphaFoldDB" id="I2NV04"/>
<proteinExistence type="predicted"/>
<dbReference type="PATRIC" id="fig|1095748.3.peg.733"/>
<dbReference type="Proteomes" id="UP000004473">
    <property type="component" value="Unassembled WGS sequence"/>
</dbReference>
<gene>
    <name evidence="1" type="ORF">HMPREF1051_0818</name>
</gene>
<organism evidence="1 2">
    <name type="scientific">Neisseria sicca VK64</name>
    <dbReference type="NCBI Taxonomy" id="1095748"/>
    <lineage>
        <taxon>Bacteria</taxon>
        <taxon>Pseudomonadati</taxon>
        <taxon>Pseudomonadota</taxon>
        <taxon>Betaproteobacteria</taxon>
        <taxon>Neisseriales</taxon>
        <taxon>Neisseriaceae</taxon>
        <taxon>Neisseria</taxon>
    </lineage>
</organism>
<comment type="caution">
    <text evidence="1">The sequence shown here is derived from an EMBL/GenBank/DDBJ whole genome shotgun (WGS) entry which is preliminary data.</text>
</comment>
<accession>I2NV04</accession>
<reference evidence="1 2" key="1">
    <citation type="submission" date="2012-04" db="EMBL/GenBank/DDBJ databases">
        <authorList>
            <person name="Harkins D.M."/>
            <person name="Madupu R."/>
            <person name="Durkin A.S."/>
            <person name="Torralba M."/>
            <person name="Methe B."/>
            <person name="Sutton G.G."/>
            <person name="Nelson K.E."/>
        </authorList>
    </citation>
    <scope>NUCLEOTIDE SEQUENCE [LARGE SCALE GENOMIC DNA]</scope>
    <source>
        <strain evidence="1 2">VK64</strain>
    </source>
</reference>
<sequence length="96" mass="10774">MHDLFYCNLVGDDTGRCLTLAAALQNAPDFVLQEQIFAPEADIFCFVFLPVQKSFRFKCDFVYGQTINSGEYWTLGEAAKLQNAVNQIAGPLFQTK</sequence>
<dbReference type="EMBL" id="AJMT01000053">
    <property type="protein sequence ID" value="EIG29665.1"/>
    <property type="molecule type" value="Genomic_DNA"/>
</dbReference>
<evidence type="ECO:0008006" key="3">
    <source>
        <dbReference type="Google" id="ProtNLM"/>
    </source>
</evidence>